<comment type="caution">
    <text evidence="2">The sequence shown here is derived from an EMBL/GenBank/DDBJ whole genome shotgun (WGS) entry which is preliminary data.</text>
</comment>
<dbReference type="InterPro" id="IPR029033">
    <property type="entry name" value="His_PPase_superfam"/>
</dbReference>
<dbReference type="PANTHER" id="PTHR11931">
    <property type="entry name" value="PHOSPHOGLYCERATE MUTASE"/>
    <property type="match status" value="1"/>
</dbReference>
<keyword evidence="3" id="KW-1185">Reference proteome</keyword>
<name>A0ABV6G5I6_9GAMM</name>
<dbReference type="InterPro" id="IPR005952">
    <property type="entry name" value="Phosphogly_mut1"/>
</dbReference>
<reference evidence="2 3" key="1">
    <citation type="submission" date="2024-09" db="EMBL/GenBank/DDBJ databases">
        <authorList>
            <person name="Sun Q."/>
            <person name="Mori K."/>
        </authorList>
    </citation>
    <scope>NUCLEOTIDE SEQUENCE [LARGE SCALE GENOMIC DNA]</scope>
    <source>
        <strain evidence="2 3">CCM 7415</strain>
    </source>
</reference>
<dbReference type="EMBL" id="JBHLVX010000050">
    <property type="protein sequence ID" value="MFC0268829.1"/>
    <property type="molecule type" value="Genomic_DNA"/>
</dbReference>
<dbReference type="Proteomes" id="UP001589814">
    <property type="component" value="Unassembled WGS sequence"/>
</dbReference>
<feature type="region of interest" description="Disordered" evidence="1">
    <location>
        <begin position="165"/>
        <end position="197"/>
    </location>
</feature>
<protein>
    <submittedName>
        <fullName evidence="2">Uncharacterized protein</fullName>
    </submittedName>
</protein>
<proteinExistence type="predicted"/>
<dbReference type="Gene3D" id="3.40.50.1240">
    <property type="entry name" value="Phosphoglycerate mutase-like"/>
    <property type="match status" value="1"/>
</dbReference>
<accession>A0ABV6G5I6</accession>
<sequence>MSHLILIRPGPEAFRTPAASTAGARDYRFDIAFTPILKRTLHIRYELLDGEKEGAHRSWYLDDYQCAAITGRDRQAAGEFGAEQIRRWQRSLESLDDVSPDAAAGAVTEARLLPAGAQMQRALERALAFWSFTLYRSLRRDGVALVATPDNSLQMLTRFMESVPEDEITEKSLPTGAPLLYTPLDRQKQHDGQRKLA</sequence>
<dbReference type="RefSeq" id="WP_019950678.1">
    <property type="nucleotide sequence ID" value="NZ_JBHLVX010000050.1"/>
</dbReference>
<evidence type="ECO:0000256" key="1">
    <source>
        <dbReference type="SAM" id="MobiDB-lite"/>
    </source>
</evidence>
<feature type="compositionally biased region" description="Basic and acidic residues" evidence="1">
    <location>
        <begin position="185"/>
        <end position="197"/>
    </location>
</feature>
<gene>
    <name evidence="2" type="ORF">ACFFHW_12690</name>
</gene>
<evidence type="ECO:0000313" key="2">
    <source>
        <dbReference type="EMBL" id="MFC0268829.1"/>
    </source>
</evidence>
<organism evidence="2 3">
    <name type="scientific">Kushneria aurantia</name>
    <dbReference type="NCBI Taxonomy" id="504092"/>
    <lineage>
        <taxon>Bacteria</taxon>
        <taxon>Pseudomonadati</taxon>
        <taxon>Pseudomonadota</taxon>
        <taxon>Gammaproteobacteria</taxon>
        <taxon>Oceanospirillales</taxon>
        <taxon>Halomonadaceae</taxon>
        <taxon>Kushneria</taxon>
    </lineage>
</organism>
<evidence type="ECO:0000313" key="3">
    <source>
        <dbReference type="Proteomes" id="UP001589814"/>
    </source>
</evidence>
<dbReference type="SUPFAM" id="SSF53254">
    <property type="entry name" value="Phosphoglycerate mutase-like"/>
    <property type="match status" value="1"/>
</dbReference>